<keyword evidence="5 8" id="KW-0238">DNA-binding</keyword>
<dbReference type="InterPro" id="IPR003851">
    <property type="entry name" value="Znf_Dof"/>
</dbReference>
<feature type="region of interest" description="Disordered" evidence="10">
    <location>
        <begin position="1"/>
        <end position="30"/>
    </location>
</feature>
<feature type="domain" description="Dof-type" evidence="11">
    <location>
        <begin position="28"/>
        <end position="82"/>
    </location>
</feature>
<dbReference type="GO" id="GO:0003677">
    <property type="term" value="F:DNA binding"/>
    <property type="evidence" value="ECO:0007669"/>
    <property type="project" value="UniProtKB-UniRule"/>
</dbReference>
<dbReference type="Proteomes" id="UP001140949">
    <property type="component" value="Unassembled WGS sequence"/>
</dbReference>
<evidence type="ECO:0000256" key="8">
    <source>
        <dbReference type="PROSITE-ProRule" id="PRU00071"/>
    </source>
</evidence>
<name>A0AAX6G389_IRIPA</name>
<keyword evidence="6 9" id="KW-0804">Transcription</keyword>
<evidence type="ECO:0000256" key="2">
    <source>
        <dbReference type="ARBA" id="ARBA00022771"/>
    </source>
</evidence>
<dbReference type="PANTHER" id="PTHR31992:SF62">
    <property type="entry name" value="DOF ZINC FINGER PROTEIN DOF3.1"/>
    <property type="match status" value="1"/>
</dbReference>
<accession>A0AAX6G389</accession>
<feature type="compositionally biased region" description="Low complexity" evidence="10">
    <location>
        <begin position="78"/>
        <end position="93"/>
    </location>
</feature>
<evidence type="ECO:0000256" key="4">
    <source>
        <dbReference type="ARBA" id="ARBA00023015"/>
    </source>
</evidence>
<evidence type="ECO:0000256" key="6">
    <source>
        <dbReference type="ARBA" id="ARBA00023163"/>
    </source>
</evidence>
<protein>
    <recommendedName>
        <fullName evidence="9">Dof zinc finger protein</fullName>
    </recommendedName>
</protein>
<evidence type="ECO:0000256" key="9">
    <source>
        <dbReference type="RuleBase" id="RU369094"/>
    </source>
</evidence>
<dbReference type="PROSITE" id="PS01361">
    <property type="entry name" value="ZF_DOF_1"/>
    <property type="match status" value="1"/>
</dbReference>
<keyword evidence="3 9" id="KW-0862">Zinc</keyword>
<evidence type="ECO:0000313" key="13">
    <source>
        <dbReference type="Proteomes" id="UP001140949"/>
    </source>
</evidence>
<feature type="region of interest" description="Disordered" evidence="10">
    <location>
        <begin position="69"/>
        <end position="121"/>
    </location>
</feature>
<keyword evidence="1 9" id="KW-0479">Metal-binding</keyword>
<gene>
    <name evidence="12" type="ORF">M6B38_386220</name>
</gene>
<feature type="compositionally biased region" description="Polar residues" evidence="10">
    <location>
        <begin position="94"/>
        <end position="106"/>
    </location>
</feature>
<dbReference type="Pfam" id="PF02701">
    <property type="entry name" value="Zn_ribbon_Dof"/>
    <property type="match status" value="1"/>
</dbReference>
<comment type="subcellular location">
    <subcellularLocation>
        <location evidence="8 9">Nucleus</location>
    </subcellularLocation>
</comment>
<reference evidence="12" key="2">
    <citation type="submission" date="2023-04" db="EMBL/GenBank/DDBJ databases">
        <authorList>
            <person name="Bruccoleri R.E."/>
            <person name="Oakeley E.J."/>
            <person name="Faust A.-M."/>
            <person name="Dessus-Babus S."/>
            <person name="Altorfer M."/>
            <person name="Burckhardt D."/>
            <person name="Oertli M."/>
            <person name="Naumann U."/>
            <person name="Petersen F."/>
            <person name="Wong J."/>
        </authorList>
    </citation>
    <scope>NUCLEOTIDE SEQUENCE</scope>
    <source>
        <strain evidence="12">GSM-AAB239-AS_SAM_17_03QT</strain>
        <tissue evidence="12">Leaf</tissue>
    </source>
</reference>
<evidence type="ECO:0000259" key="11">
    <source>
        <dbReference type="PROSITE" id="PS50884"/>
    </source>
</evidence>
<keyword evidence="4 9" id="KW-0805">Transcription regulation</keyword>
<reference evidence="12" key="1">
    <citation type="journal article" date="2023" name="GigaByte">
        <title>Genome assembly of the bearded iris, Iris pallida Lam.</title>
        <authorList>
            <person name="Bruccoleri R.E."/>
            <person name="Oakeley E.J."/>
            <person name="Faust A.M.E."/>
            <person name="Altorfer M."/>
            <person name="Dessus-Babus S."/>
            <person name="Burckhardt D."/>
            <person name="Oertli M."/>
            <person name="Naumann U."/>
            <person name="Petersen F."/>
            <person name="Wong J."/>
        </authorList>
    </citation>
    <scope>NUCLEOTIDE SEQUENCE</scope>
    <source>
        <strain evidence="12">GSM-AAB239-AS_SAM_17_03QT</strain>
    </source>
</reference>
<evidence type="ECO:0000256" key="10">
    <source>
        <dbReference type="SAM" id="MobiDB-lite"/>
    </source>
</evidence>
<dbReference type="EMBL" id="JANAVB010023799">
    <property type="protein sequence ID" value="KAJ6822992.1"/>
    <property type="molecule type" value="Genomic_DNA"/>
</dbReference>
<comment type="function">
    <text evidence="9">Transcription factor that binds specifically to a 5'-AA[AG]G-3' consensus core sequence.</text>
</comment>
<keyword evidence="2 8" id="KW-0863">Zinc-finger</keyword>
<comment type="caution">
    <text evidence="12">The sequence shown here is derived from an EMBL/GenBank/DDBJ whole genome shotgun (WGS) entry which is preliminary data.</text>
</comment>
<dbReference type="PROSITE" id="PS50884">
    <property type="entry name" value="ZF_DOF_2"/>
    <property type="match status" value="1"/>
</dbReference>
<dbReference type="PANTHER" id="PTHR31992">
    <property type="entry name" value="DOF ZINC FINGER PROTEIN DOF1.4-RELATED"/>
    <property type="match status" value="1"/>
</dbReference>
<evidence type="ECO:0000256" key="5">
    <source>
        <dbReference type="ARBA" id="ARBA00023125"/>
    </source>
</evidence>
<keyword evidence="13" id="KW-1185">Reference proteome</keyword>
<dbReference type="GO" id="GO:0008270">
    <property type="term" value="F:zinc ion binding"/>
    <property type="evidence" value="ECO:0007669"/>
    <property type="project" value="UniProtKB-KW"/>
</dbReference>
<dbReference type="AlphaFoldDB" id="A0AAX6G389"/>
<evidence type="ECO:0000256" key="1">
    <source>
        <dbReference type="ARBA" id="ARBA00022723"/>
    </source>
</evidence>
<evidence type="ECO:0000256" key="3">
    <source>
        <dbReference type="ARBA" id="ARBA00022833"/>
    </source>
</evidence>
<proteinExistence type="predicted"/>
<dbReference type="GO" id="GO:0003700">
    <property type="term" value="F:DNA-binding transcription factor activity"/>
    <property type="evidence" value="ECO:0007669"/>
    <property type="project" value="UniProtKB-UniRule"/>
</dbReference>
<sequence>MQEQALSAGIIPLGPPLEPEPAESQPPLQCPRCDSTNTKFCYYNNYNLSQPRHFCKNCRRYWTKGGALRNIPVGGGTRKNSSSSKRPNPNSTSAPAATSKRPSTSDPEPPQPASSLPYPNPAAAAVDHELDFTGTFSSLLQSNGQFENILDHVSSSSPAASASAAGVVDLGDLNRSNDDNLLSWANGWTDLAIYTPGSTFQ</sequence>
<dbReference type="InterPro" id="IPR045174">
    <property type="entry name" value="Dof"/>
</dbReference>
<organism evidence="12 13">
    <name type="scientific">Iris pallida</name>
    <name type="common">Sweet iris</name>
    <dbReference type="NCBI Taxonomy" id="29817"/>
    <lineage>
        <taxon>Eukaryota</taxon>
        <taxon>Viridiplantae</taxon>
        <taxon>Streptophyta</taxon>
        <taxon>Embryophyta</taxon>
        <taxon>Tracheophyta</taxon>
        <taxon>Spermatophyta</taxon>
        <taxon>Magnoliopsida</taxon>
        <taxon>Liliopsida</taxon>
        <taxon>Asparagales</taxon>
        <taxon>Iridaceae</taxon>
        <taxon>Iridoideae</taxon>
        <taxon>Irideae</taxon>
        <taxon>Iris</taxon>
    </lineage>
</organism>
<evidence type="ECO:0000256" key="7">
    <source>
        <dbReference type="ARBA" id="ARBA00023242"/>
    </source>
</evidence>
<dbReference type="GO" id="GO:0005634">
    <property type="term" value="C:nucleus"/>
    <property type="evidence" value="ECO:0007669"/>
    <property type="project" value="UniProtKB-SubCell"/>
</dbReference>
<keyword evidence="7 8" id="KW-0539">Nucleus</keyword>
<evidence type="ECO:0000313" key="12">
    <source>
        <dbReference type="EMBL" id="KAJ6822992.1"/>
    </source>
</evidence>